<keyword evidence="2" id="KW-0732">Signal</keyword>
<feature type="transmembrane region" description="Helical" evidence="1">
    <location>
        <begin position="239"/>
        <end position="259"/>
    </location>
</feature>
<feature type="transmembrane region" description="Helical" evidence="1">
    <location>
        <begin position="174"/>
        <end position="196"/>
    </location>
</feature>
<dbReference type="AlphaFoldDB" id="A0A9W7F3E5"/>
<organism evidence="3 4">
    <name type="scientific">Triparma laevis f. longispina</name>
    <dbReference type="NCBI Taxonomy" id="1714387"/>
    <lineage>
        <taxon>Eukaryota</taxon>
        <taxon>Sar</taxon>
        <taxon>Stramenopiles</taxon>
        <taxon>Ochrophyta</taxon>
        <taxon>Bolidophyceae</taxon>
        <taxon>Parmales</taxon>
        <taxon>Triparmaceae</taxon>
        <taxon>Triparma</taxon>
    </lineage>
</organism>
<sequence length="309" mass="34108">MLLLSLLPFSASASASSIPKMSGFGSPTTTLLSPSVDGLSLPLRTLRGGAINRSLPSFSTMSPIQISLTTGLALILLQTLLQNLLLRSSFPVLNKKPGYLAHTLIVVPLMTFVSLFGLFGYLFDFPQNVASPVLSNLPNAKILASILSGIMIWDVPTSYAVPGLRSSDILIHHSLLFFISILAAMKLSSYWCYFYFGVVELVSPPLSVYDQLERCTEIAEECKDKNLEKLKKWRDSWKVIAAVTFTITRAGMFTFVTWFKFLPQCMKALSIANPVQKAVIQFMSVMVVGFSALQLWWFSLLVKEAAKGF</sequence>
<feature type="signal peptide" evidence="2">
    <location>
        <begin position="1"/>
        <end position="15"/>
    </location>
</feature>
<keyword evidence="1" id="KW-0812">Transmembrane</keyword>
<accession>A0A9W7F3E5</accession>
<protein>
    <recommendedName>
        <fullName evidence="5">TLC domain-containing protein</fullName>
    </recommendedName>
</protein>
<keyword evidence="1" id="KW-1133">Transmembrane helix</keyword>
<gene>
    <name evidence="3" type="ORF">TrLO_g8512</name>
</gene>
<dbReference type="OrthoDB" id="200052at2759"/>
<dbReference type="EMBL" id="BRXW01000025">
    <property type="protein sequence ID" value="GMI00716.1"/>
    <property type="molecule type" value="Genomic_DNA"/>
</dbReference>
<feature type="chain" id="PRO_5040744965" description="TLC domain-containing protein" evidence="2">
    <location>
        <begin position="16"/>
        <end position="309"/>
    </location>
</feature>
<evidence type="ECO:0000256" key="2">
    <source>
        <dbReference type="SAM" id="SignalP"/>
    </source>
</evidence>
<feature type="transmembrane region" description="Helical" evidence="1">
    <location>
        <begin position="279"/>
        <end position="299"/>
    </location>
</feature>
<feature type="transmembrane region" description="Helical" evidence="1">
    <location>
        <begin position="98"/>
        <end position="122"/>
    </location>
</feature>
<evidence type="ECO:0008006" key="5">
    <source>
        <dbReference type="Google" id="ProtNLM"/>
    </source>
</evidence>
<keyword evidence="4" id="KW-1185">Reference proteome</keyword>
<dbReference type="Proteomes" id="UP001165122">
    <property type="component" value="Unassembled WGS sequence"/>
</dbReference>
<evidence type="ECO:0000313" key="3">
    <source>
        <dbReference type="EMBL" id="GMI00716.1"/>
    </source>
</evidence>
<name>A0A9W7F3E5_9STRA</name>
<feature type="transmembrane region" description="Helical" evidence="1">
    <location>
        <begin position="64"/>
        <end position="86"/>
    </location>
</feature>
<comment type="caution">
    <text evidence="3">The sequence shown here is derived from an EMBL/GenBank/DDBJ whole genome shotgun (WGS) entry which is preliminary data.</text>
</comment>
<reference evidence="4" key="1">
    <citation type="journal article" date="2023" name="Commun. Biol.">
        <title>Genome analysis of Parmales, the sister group of diatoms, reveals the evolutionary specialization of diatoms from phago-mixotrophs to photoautotrophs.</title>
        <authorList>
            <person name="Ban H."/>
            <person name="Sato S."/>
            <person name="Yoshikawa S."/>
            <person name="Yamada K."/>
            <person name="Nakamura Y."/>
            <person name="Ichinomiya M."/>
            <person name="Sato N."/>
            <person name="Blanc-Mathieu R."/>
            <person name="Endo H."/>
            <person name="Kuwata A."/>
            <person name="Ogata H."/>
        </authorList>
    </citation>
    <scope>NUCLEOTIDE SEQUENCE [LARGE SCALE GENOMIC DNA]</scope>
    <source>
        <strain evidence="4">NIES 3700</strain>
    </source>
</reference>
<evidence type="ECO:0000256" key="1">
    <source>
        <dbReference type="SAM" id="Phobius"/>
    </source>
</evidence>
<keyword evidence="1" id="KW-0472">Membrane</keyword>
<proteinExistence type="predicted"/>
<evidence type="ECO:0000313" key="4">
    <source>
        <dbReference type="Proteomes" id="UP001165122"/>
    </source>
</evidence>